<reference evidence="2" key="1">
    <citation type="journal article" date="2020" name="Fungal Divers.">
        <title>Resolving the Mortierellaceae phylogeny through synthesis of multi-gene phylogenetics and phylogenomics.</title>
        <authorList>
            <person name="Vandepol N."/>
            <person name="Liber J."/>
            <person name="Desiro A."/>
            <person name="Na H."/>
            <person name="Kennedy M."/>
            <person name="Barry K."/>
            <person name="Grigoriev I.V."/>
            <person name="Miller A.N."/>
            <person name="O'Donnell K."/>
            <person name="Stajich J.E."/>
            <person name="Bonito G."/>
        </authorList>
    </citation>
    <scope>NUCLEOTIDE SEQUENCE</scope>
    <source>
        <strain evidence="2">CK1249</strain>
    </source>
</reference>
<feature type="region of interest" description="Disordered" evidence="1">
    <location>
        <begin position="192"/>
        <end position="214"/>
    </location>
</feature>
<dbReference type="AlphaFoldDB" id="A0A9P6IW12"/>
<keyword evidence="3" id="KW-1185">Reference proteome</keyword>
<feature type="region of interest" description="Disordered" evidence="1">
    <location>
        <begin position="1"/>
        <end position="51"/>
    </location>
</feature>
<accession>A0A9P6IW12</accession>
<dbReference type="EMBL" id="JAAAHY010001393">
    <property type="protein sequence ID" value="KAF9949591.1"/>
    <property type="molecule type" value="Genomic_DNA"/>
</dbReference>
<dbReference type="OrthoDB" id="5552418at2759"/>
<evidence type="ECO:0000313" key="2">
    <source>
        <dbReference type="EMBL" id="KAF9949591.1"/>
    </source>
</evidence>
<name>A0A9P6IW12_MORAP</name>
<sequence>MDTRAETTVEDHEQEHDQNQNQDPRSPESDASTISCPNSPQQGPTGDEEHAATAELASIQEELQTVLEYVDHGMILKSFDALSRLTDIAVTNCEKLGLASDGGAIDQKAGFWTGLNNCWLFAFSHYGNARSEDQRVREHHLHHLHNNVKAWADALEKYGLVNYELGLWEQDILEAIEVCLINTSVFATTMPATPSSVADADGTDKDDNDDEQAE</sequence>
<feature type="compositionally biased region" description="Polar residues" evidence="1">
    <location>
        <begin position="19"/>
        <end position="44"/>
    </location>
</feature>
<gene>
    <name evidence="2" type="ORF">BGZ70_001702</name>
</gene>
<feature type="compositionally biased region" description="Acidic residues" evidence="1">
    <location>
        <begin position="204"/>
        <end position="214"/>
    </location>
</feature>
<organism evidence="2 3">
    <name type="scientific">Mortierella alpina</name>
    <name type="common">Oleaginous fungus</name>
    <name type="synonym">Mortierella renispora</name>
    <dbReference type="NCBI Taxonomy" id="64518"/>
    <lineage>
        <taxon>Eukaryota</taxon>
        <taxon>Fungi</taxon>
        <taxon>Fungi incertae sedis</taxon>
        <taxon>Mucoromycota</taxon>
        <taxon>Mortierellomycotina</taxon>
        <taxon>Mortierellomycetes</taxon>
        <taxon>Mortierellales</taxon>
        <taxon>Mortierellaceae</taxon>
        <taxon>Mortierella</taxon>
    </lineage>
</organism>
<protein>
    <submittedName>
        <fullName evidence="2">Uncharacterized protein</fullName>
    </submittedName>
</protein>
<dbReference type="Proteomes" id="UP000738359">
    <property type="component" value="Unassembled WGS sequence"/>
</dbReference>
<feature type="compositionally biased region" description="Basic and acidic residues" evidence="1">
    <location>
        <begin position="1"/>
        <end position="18"/>
    </location>
</feature>
<evidence type="ECO:0000313" key="3">
    <source>
        <dbReference type="Proteomes" id="UP000738359"/>
    </source>
</evidence>
<proteinExistence type="predicted"/>
<comment type="caution">
    <text evidence="2">The sequence shown here is derived from an EMBL/GenBank/DDBJ whole genome shotgun (WGS) entry which is preliminary data.</text>
</comment>
<evidence type="ECO:0000256" key="1">
    <source>
        <dbReference type="SAM" id="MobiDB-lite"/>
    </source>
</evidence>